<dbReference type="GO" id="GO:0004803">
    <property type="term" value="F:transposase activity"/>
    <property type="evidence" value="ECO:0007669"/>
    <property type="project" value="InterPro"/>
</dbReference>
<evidence type="ECO:0000313" key="2">
    <source>
        <dbReference type="EMBL" id="TYR72975.1"/>
    </source>
</evidence>
<proteinExistence type="predicted"/>
<dbReference type="EMBL" id="VTEH01000023">
    <property type="protein sequence ID" value="TYR72975.1"/>
    <property type="molecule type" value="Genomic_DNA"/>
</dbReference>
<dbReference type="SMART" id="SM01321">
    <property type="entry name" value="Y1_Tnp"/>
    <property type="match status" value="1"/>
</dbReference>
<dbReference type="PANTHER" id="PTHR34322">
    <property type="entry name" value="TRANSPOSASE, Y1_TNP DOMAIN-CONTAINING"/>
    <property type="match status" value="1"/>
</dbReference>
<feature type="domain" description="Transposase IS200-like" evidence="1">
    <location>
        <begin position="9"/>
        <end position="123"/>
    </location>
</feature>
<dbReference type="RefSeq" id="WP_148948575.1">
    <property type="nucleotide sequence ID" value="NZ_VTEH01000023.1"/>
</dbReference>
<dbReference type="NCBIfam" id="NF047646">
    <property type="entry name" value="REP_Tyr_transpos"/>
    <property type="match status" value="1"/>
</dbReference>
<evidence type="ECO:0000259" key="1">
    <source>
        <dbReference type="SMART" id="SM01321"/>
    </source>
</evidence>
<accession>A0A5D4K898</accession>
<dbReference type="Gene3D" id="3.30.70.1290">
    <property type="entry name" value="Transposase IS200-like"/>
    <property type="match status" value="1"/>
</dbReference>
<organism evidence="2 3">
    <name type="scientific">Rossellomorea vietnamensis</name>
    <dbReference type="NCBI Taxonomy" id="218284"/>
    <lineage>
        <taxon>Bacteria</taxon>
        <taxon>Bacillati</taxon>
        <taxon>Bacillota</taxon>
        <taxon>Bacilli</taxon>
        <taxon>Bacillales</taxon>
        <taxon>Bacillaceae</taxon>
        <taxon>Rossellomorea</taxon>
    </lineage>
</organism>
<dbReference type="PANTHER" id="PTHR34322:SF2">
    <property type="entry name" value="TRANSPOSASE IS200-LIKE DOMAIN-CONTAINING PROTEIN"/>
    <property type="match status" value="1"/>
</dbReference>
<dbReference type="SUPFAM" id="SSF143422">
    <property type="entry name" value="Transposase IS200-like"/>
    <property type="match status" value="1"/>
</dbReference>
<dbReference type="InterPro" id="IPR036515">
    <property type="entry name" value="Transposase_17_sf"/>
</dbReference>
<gene>
    <name evidence="2" type="ORF">FZC79_20555</name>
</gene>
<dbReference type="Pfam" id="PF01797">
    <property type="entry name" value="Y1_Tnp"/>
    <property type="match status" value="1"/>
</dbReference>
<sequence>MPRRKRIWFPGAMYHITSRGNRKDTIFHEKDDYIYYLHLLEKAQKCFPFKLHSYCLMPNHIHLLIETEAHSPSVIIHYIHSLYARYFNNKYRYIRHLFQNRFDDKIIKDWKHKMDTSRYIYLNPVKAGMVKNPEKYPWSSYKIFIANYEEPIINSNKIIENLCGGSKKTYKSYVELNLSKGSFYNKL</sequence>
<dbReference type="Proteomes" id="UP000323317">
    <property type="component" value="Unassembled WGS sequence"/>
</dbReference>
<reference evidence="2 3" key="1">
    <citation type="submission" date="2019-08" db="EMBL/GenBank/DDBJ databases">
        <title>Bacillus genomes from the desert of Cuatro Cienegas, Coahuila.</title>
        <authorList>
            <person name="Olmedo-Alvarez G."/>
        </authorList>
    </citation>
    <scope>NUCLEOTIDE SEQUENCE [LARGE SCALE GENOMIC DNA]</scope>
    <source>
        <strain evidence="2 3">CH40_1T</strain>
    </source>
</reference>
<evidence type="ECO:0000313" key="3">
    <source>
        <dbReference type="Proteomes" id="UP000323317"/>
    </source>
</evidence>
<dbReference type="AlphaFoldDB" id="A0A5D4K898"/>
<comment type="caution">
    <text evidence="2">The sequence shown here is derived from an EMBL/GenBank/DDBJ whole genome shotgun (WGS) entry which is preliminary data.</text>
</comment>
<name>A0A5D4K898_9BACI</name>
<dbReference type="GO" id="GO:0003677">
    <property type="term" value="F:DNA binding"/>
    <property type="evidence" value="ECO:0007669"/>
    <property type="project" value="InterPro"/>
</dbReference>
<dbReference type="GO" id="GO:0006313">
    <property type="term" value="P:DNA transposition"/>
    <property type="evidence" value="ECO:0007669"/>
    <property type="project" value="InterPro"/>
</dbReference>
<dbReference type="InterPro" id="IPR002686">
    <property type="entry name" value="Transposase_17"/>
</dbReference>
<protein>
    <submittedName>
        <fullName evidence="2">Transposase</fullName>
    </submittedName>
</protein>